<dbReference type="EMBL" id="PITK01000213">
    <property type="protein sequence ID" value="TBU19300.1"/>
    <property type="molecule type" value="Genomic_DNA"/>
</dbReference>
<dbReference type="SUPFAM" id="SSF52058">
    <property type="entry name" value="L domain-like"/>
    <property type="match status" value="1"/>
</dbReference>
<protein>
    <submittedName>
        <fullName evidence="1">Uncharacterized protein</fullName>
    </submittedName>
</protein>
<gene>
    <name evidence="1" type="ORF">CWI38_0213p0020</name>
</gene>
<name>A0A4Q9LZI8_9MICR</name>
<dbReference type="VEuPathDB" id="MicrosporidiaDB:CWI38_0213p0020"/>
<reference evidence="1 2" key="1">
    <citation type="submission" date="2017-12" db="EMBL/GenBank/DDBJ databases">
        <authorList>
            <person name="Pombert J.-F."/>
            <person name="Haag K.L."/>
            <person name="Ebert D."/>
        </authorList>
    </citation>
    <scope>NUCLEOTIDE SEQUENCE [LARGE SCALE GENOMIC DNA]</scope>
    <source>
        <strain evidence="1">IL-G-3</strain>
    </source>
</reference>
<dbReference type="AlphaFoldDB" id="A0A4Q9LZI8"/>
<dbReference type="Proteomes" id="UP000292282">
    <property type="component" value="Unassembled WGS sequence"/>
</dbReference>
<keyword evidence="2" id="KW-1185">Reference proteome</keyword>
<sequence length="600" mass="73209">MKFDFCSFYMNLFHKSLFLSILIFIKHSSERNVRFNIPYHYEESCSNILLKETKPKCWCQIQRSSIFDTDEVEYCKNFSRKDKNVQYDEYVISDVEKLNLKFDTFYKFNNINSNLEIFLCDHIKKSEFLIFYEFLISYYLLNNKMTIDKFYTILYFLEYFRVKQDDKLRNLMKMILYSLSISDDIKHFDLDKVSFHFSKQVYFSHELFKKISQEYFKIMNFKMSSFLPFFIKENEYDISNRYKGLYSKDKKHVLEINFEFTLFFNEYKSKNRKSKKLFILLLNTLDIKYLNDNLIYTNQTKIVFITSKFVTNIIFKDNLSKINEIIFYEDNILNKNYKVMKILDIENLNTIDRIIKNLQHSYRKSFKQNSIFDDKNMAEIKRQFYFKVFKQDELKNKVKIIESLYFNSTHREIKGSYENNDVLTISNSEIVMENNMASLKEIFVEFSNRFEFNSFMKPNIDFRELNLINRDYSKYIFEILGRLFFEMFVEKYDLSRIKKIYLCNISIDKLDFEALGNLLYLEELEMYRTKFKNIYFSELFCTSREYKIKRLKFTKINIKESDFNFISNLKILKTLQFYKCKIQTPTHSGTNMKLKKEFEL</sequence>
<organism evidence="1 2">
    <name type="scientific">Hamiltosporidium tvaerminnensis</name>
    <dbReference type="NCBI Taxonomy" id="1176355"/>
    <lineage>
        <taxon>Eukaryota</taxon>
        <taxon>Fungi</taxon>
        <taxon>Fungi incertae sedis</taxon>
        <taxon>Microsporidia</taxon>
        <taxon>Dubosqiidae</taxon>
        <taxon>Hamiltosporidium</taxon>
    </lineage>
</organism>
<accession>A0A4Q9LZI8</accession>
<evidence type="ECO:0000313" key="1">
    <source>
        <dbReference type="EMBL" id="TBU19300.1"/>
    </source>
</evidence>
<evidence type="ECO:0000313" key="2">
    <source>
        <dbReference type="Proteomes" id="UP000292282"/>
    </source>
</evidence>
<comment type="caution">
    <text evidence="1">The sequence shown here is derived from an EMBL/GenBank/DDBJ whole genome shotgun (WGS) entry which is preliminary data.</text>
</comment>
<dbReference type="InterPro" id="IPR032675">
    <property type="entry name" value="LRR_dom_sf"/>
</dbReference>
<proteinExistence type="predicted"/>
<dbReference type="Gene3D" id="3.80.10.10">
    <property type="entry name" value="Ribonuclease Inhibitor"/>
    <property type="match status" value="1"/>
</dbReference>